<gene>
    <name evidence="1" type="ORF">LCGC14_2924440</name>
</gene>
<organism evidence="1">
    <name type="scientific">marine sediment metagenome</name>
    <dbReference type="NCBI Taxonomy" id="412755"/>
    <lineage>
        <taxon>unclassified sequences</taxon>
        <taxon>metagenomes</taxon>
        <taxon>ecological metagenomes</taxon>
    </lineage>
</organism>
<proteinExistence type="predicted"/>
<dbReference type="EMBL" id="LAZR01058212">
    <property type="protein sequence ID" value="KKK70390.1"/>
    <property type="molecule type" value="Genomic_DNA"/>
</dbReference>
<name>A0A0F8Y9N4_9ZZZZ</name>
<comment type="caution">
    <text evidence="1">The sequence shown here is derived from an EMBL/GenBank/DDBJ whole genome shotgun (WGS) entry which is preliminary data.</text>
</comment>
<evidence type="ECO:0000313" key="1">
    <source>
        <dbReference type="EMBL" id="KKK70390.1"/>
    </source>
</evidence>
<feature type="non-terminal residue" evidence="1">
    <location>
        <position position="1"/>
    </location>
</feature>
<reference evidence="1" key="1">
    <citation type="journal article" date="2015" name="Nature">
        <title>Complex archaea that bridge the gap between prokaryotes and eukaryotes.</title>
        <authorList>
            <person name="Spang A."/>
            <person name="Saw J.H."/>
            <person name="Jorgensen S.L."/>
            <person name="Zaremba-Niedzwiedzka K."/>
            <person name="Martijn J."/>
            <person name="Lind A.E."/>
            <person name="van Eijk R."/>
            <person name="Schleper C."/>
            <person name="Guy L."/>
            <person name="Ettema T.J."/>
        </authorList>
    </citation>
    <scope>NUCLEOTIDE SEQUENCE</scope>
</reference>
<protein>
    <submittedName>
        <fullName evidence="1">Uncharacterized protein</fullName>
    </submittedName>
</protein>
<dbReference type="AlphaFoldDB" id="A0A0F8Y9N4"/>
<sequence>LWDTGSRGVHFILKFNNISTKKLEMRNRIRRYVIDEFQTDNKLAKETQWMCLEWAKHFKSNKEKTLVEKFGETINSISKDIFKYCEKTIEFEKQNVIIINNLTLKIVYKSVKITQ</sequence>
<accession>A0A0F8Y9N4</accession>